<reference evidence="3" key="2">
    <citation type="submission" date="2019-07" db="EMBL/GenBank/DDBJ databases">
        <authorList>
            <person name="Whitman W."/>
            <person name="Huntemann M."/>
            <person name="Clum A."/>
            <person name="Pillay M."/>
            <person name="Palaniappan K."/>
            <person name="Varghese N."/>
            <person name="Mikhailova N."/>
            <person name="Stamatis D."/>
            <person name="Reddy T."/>
            <person name="Daum C."/>
            <person name="Shapiro N."/>
            <person name="Ivanova N."/>
            <person name="Kyrpides N."/>
            <person name="Woyke T."/>
        </authorList>
    </citation>
    <scope>NUCLEOTIDE SEQUENCE</scope>
    <source>
        <strain evidence="3">CGMCC 1.10685</strain>
    </source>
</reference>
<dbReference type="SMART" id="SM01126">
    <property type="entry name" value="DDE_Tnp_IS1595"/>
    <property type="match status" value="1"/>
</dbReference>
<name>A0A562PLT4_9BURK</name>
<dbReference type="InterPro" id="IPR024445">
    <property type="entry name" value="Tnp_ISXO2-like"/>
</dbReference>
<keyword evidence="5" id="KW-1185">Reference proteome</keyword>
<protein>
    <submittedName>
        <fullName evidence="2">IS1595 family transposase</fullName>
    </submittedName>
    <submittedName>
        <fullName evidence="3">Transposase-like protein</fullName>
    </submittedName>
</protein>
<dbReference type="Proteomes" id="UP000315112">
    <property type="component" value="Unassembled WGS sequence"/>
</dbReference>
<accession>A0A562PLT4</accession>
<evidence type="ECO:0000313" key="4">
    <source>
        <dbReference type="Proteomes" id="UP000315112"/>
    </source>
</evidence>
<dbReference type="OrthoDB" id="8964415at2"/>
<dbReference type="EMBL" id="CP046904">
    <property type="protein sequence ID" value="QGZ40900.1"/>
    <property type="molecule type" value="Genomic_DNA"/>
</dbReference>
<dbReference type="InterPro" id="IPR051354">
    <property type="entry name" value="Transposase_27_IS1"/>
</dbReference>
<organism evidence="3 4">
    <name type="scientific">Pseudoduganella flava</name>
    <dbReference type="NCBI Taxonomy" id="871742"/>
    <lineage>
        <taxon>Bacteria</taxon>
        <taxon>Pseudomonadati</taxon>
        <taxon>Pseudomonadota</taxon>
        <taxon>Betaproteobacteria</taxon>
        <taxon>Burkholderiales</taxon>
        <taxon>Oxalobacteraceae</taxon>
        <taxon>Telluria group</taxon>
        <taxon>Pseudoduganella</taxon>
    </lineage>
</organism>
<dbReference type="NCBIfam" id="NF033547">
    <property type="entry name" value="transpos_IS1595"/>
    <property type="match status" value="1"/>
</dbReference>
<dbReference type="PANTHER" id="PTHR33293:SF2">
    <property type="entry name" value="TRANSPOSASE"/>
    <property type="match status" value="1"/>
</dbReference>
<dbReference type="Pfam" id="PF12762">
    <property type="entry name" value="DDE_Tnp_IS1595"/>
    <property type="match status" value="1"/>
</dbReference>
<feature type="domain" description="ISXO2-like transposase" evidence="1">
    <location>
        <begin position="145"/>
        <end position="299"/>
    </location>
</feature>
<dbReference type="Proteomes" id="UP000437862">
    <property type="component" value="Chromosome"/>
</dbReference>
<sequence>METKRYAKACAHVRSWLPALTDAQRAGLRALLDNCAALAQCLQLIAQLRPVTCCPHCGDARLYRHGIVSGLQRYRCRECQRSFNALTNTPLAFLRRRDAWLPYLQSMLDSRTVRAAATGTGIHRNTSFRWRHRFLTEARNDRPEELKHIVEADETYLLESQKGSRHLTRPARRRGGVAHSRGITNEHDCLLVARQRGGGTCDWVAGRGQITTAKLQRWLRPALASSAVLVSDGAAAYHSFAAATGIRHEAVNVRAGIRVRGIYHVQGVNAYHSRLHQWLRTFRGVASRYLVNYLGWRYALDGGSIATPAVLLAAALGIRTVPAVPP</sequence>
<evidence type="ECO:0000259" key="1">
    <source>
        <dbReference type="SMART" id="SM01126"/>
    </source>
</evidence>
<evidence type="ECO:0000313" key="3">
    <source>
        <dbReference type="EMBL" id="TWI45425.1"/>
    </source>
</evidence>
<proteinExistence type="predicted"/>
<evidence type="ECO:0000313" key="2">
    <source>
        <dbReference type="EMBL" id="QGZ40900.1"/>
    </source>
</evidence>
<evidence type="ECO:0000313" key="5">
    <source>
        <dbReference type="Proteomes" id="UP000437862"/>
    </source>
</evidence>
<gene>
    <name evidence="2" type="ORF">GO485_18705</name>
    <name evidence="3" type="ORF">IP92_03803</name>
</gene>
<reference evidence="3 4" key="1">
    <citation type="journal article" date="2015" name="Stand. Genomic Sci.">
        <title>Genomic Encyclopedia of Bacterial and Archaeal Type Strains, Phase III: the genomes of soil and plant-associated and newly described type strains.</title>
        <authorList>
            <person name="Whitman W.B."/>
            <person name="Woyke T."/>
            <person name="Klenk H.P."/>
            <person name="Zhou Y."/>
            <person name="Lilburn T.G."/>
            <person name="Beck B.J."/>
            <person name="De Vos P."/>
            <person name="Vandamme P."/>
            <person name="Eisen J.A."/>
            <person name="Garrity G."/>
            <person name="Hugenholtz P."/>
            <person name="Kyrpides N.C."/>
        </authorList>
    </citation>
    <scope>NUCLEOTIDE SEQUENCE [LARGE SCALE GENOMIC DNA]</scope>
    <source>
        <strain evidence="3 4">CGMCC 1.10685</strain>
    </source>
</reference>
<reference evidence="2 5" key="3">
    <citation type="submission" date="2019-12" db="EMBL/GenBank/DDBJ databases">
        <title>Draft Genome Sequences of Six Type Strains of the Genus Massilia.</title>
        <authorList>
            <person name="Miess H."/>
            <person name="Frediansyah A."/>
            <person name="Goeker M."/>
            <person name="Gross H."/>
        </authorList>
    </citation>
    <scope>NUCLEOTIDE SEQUENCE [LARGE SCALE GENOMIC DNA]</scope>
    <source>
        <strain evidence="2 5">DSM 26639</strain>
    </source>
</reference>
<dbReference type="PANTHER" id="PTHR33293">
    <property type="entry name" value="INSERTION ELEMENT IS1 1 PROTEIN INSB-RELATED"/>
    <property type="match status" value="1"/>
</dbReference>
<dbReference type="EMBL" id="VLKW01000007">
    <property type="protein sequence ID" value="TWI45425.1"/>
    <property type="molecule type" value="Genomic_DNA"/>
</dbReference>
<dbReference type="AlphaFoldDB" id="A0A562PLT4"/>
<dbReference type="RefSeq" id="WP_145877910.1">
    <property type="nucleotide sequence ID" value="NZ_CP046904.1"/>
</dbReference>